<reference evidence="9 10" key="1">
    <citation type="submission" date="2019-06" db="EMBL/GenBank/DDBJ databases">
        <title>Comparative genomics and metabolomics analyses of clavulanic acid producing Streptomyces species provides insight into specialized metabolism and evolution of beta-lactam biosynthetic gene clusters.</title>
        <authorList>
            <person name="Moore M.A."/>
            <person name="Cruz-Morales P."/>
            <person name="Barona Gomez F."/>
            <person name="Kapil T."/>
        </authorList>
    </citation>
    <scope>NUCLEOTIDE SEQUENCE [LARGE SCALE GENOMIC DNA]</scope>
    <source>
        <strain evidence="9 10">T-272</strain>
    </source>
</reference>
<feature type="transmembrane region" description="Helical" evidence="7">
    <location>
        <begin position="91"/>
        <end position="110"/>
    </location>
</feature>
<proteinExistence type="inferred from homology"/>
<evidence type="ECO:0000256" key="1">
    <source>
        <dbReference type="ARBA" id="ARBA00022670"/>
    </source>
</evidence>
<dbReference type="Pfam" id="PF01435">
    <property type="entry name" value="Peptidase_M48"/>
    <property type="match status" value="1"/>
</dbReference>
<dbReference type="InterPro" id="IPR052173">
    <property type="entry name" value="Beta-lactam_resp_regulator"/>
</dbReference>
<keyword evidence="10" id="KW-1185">Reference proteome</keyword>
<keyword evidence="5 6" id="KW-0482">Metalloprotease</keyword>
<feature type="domain" description="Peptidase M48" evidence="8">
    <location>
        <begin position="139"/>
        <end position="203"/>
    </location>
</feature>
<sequence length="302" mass="31131">MTAAAAMAAYALLVGAVAPYALARARWAHRAPGVAVLAWQGLSLTFVVATVLGVGHLACSGQGVHHGLLGLLGVCGPAGLAAVPFPATPAGAASLLAPAAVALLPVGALVRTVRRARRERREHTDLLRMVGSEAVEHGVTVVEHARAAVYCLPGRGGRIVATRGALTALTEEQFRAVLEHERAHMRGRHHLPRMAAQGFAAAFPWLPLARLAREQTALLLEMVADDRALRFHSRDALAAAMCEVAAGSVPRPALGAGGTGALIRLRRILSPQGVPSRAARLGLVAASAAAPALPLLLACGPI</sequence>
<keyword evidence="7" id="KW-0472">Membrane</keyword>
<dbReference type="PANTHER" id="PTHR34978:SF3">
    <property type="entry name" value="SLR0241 PROTEIN"/>
    <property type="match status" value="1"/>
</dbReference>
<evidence type="ECO:0000256" key="6">
    <source>
        <dbReference type="RuleBase" id="RU003983"/>
    </source>
</evidence>
<evidence type="ECO:0000256" key="7">
    <source>
        <dbReference type="SAM" id="Phobius"/>
    </source>
</evidence>
<comment type="cofactor">
    <cofactor evidence="6">
        <name>Zn(2+)</name>
        <dbReference type="ChEBI" id="CHEBI:29105"/>
    </cofactor>
    <text evidence="6">Binds 1 zinc ion per subunit.</text>
</comment>
<dbReference type="RefSeq" id="WP_153480505.1">
    <property type="nucleotide sequence ID" value="NZ_VDEQ01000015.1"/>
</dbReference>
<dbReference type="InterPro" id="IPR001915">
    <property type="entry name" value="Peptidase_M48"/>
</dbReference>
<accession>A0ABW9NNC6</accession>
<comment type="caution">
    <text evidence="9">The sequence shown here is derived from an EMBL/GenBank/DDBJ whole genome shotgun (WGS) entry which is preliminary data.</text>
</comment>
<dbReference type="EMBL" id="VDEQ01000015">
    <property type="protein sequence ID" value="MQS34419.1"/>
    <property type="molecule type" value="Genomic_DNA"/>
</dbReference>
<name>A0ABW9NNC6_9ACTN</name>
<evidence type="ECO:0000256" key="3">
    <source>
        <dbReference type="ARBA" id="ARBA00022801"/>
    </source>
</evidence>
<keyword evidence="1 6" id="KW-0645">Protease</keyword>
<evidence type="ECO:0000313" key="9">
    <source>
        <dbReference type="EMBL" id="MQS34419.1"/>
    </source>
</evidence>
<evidence type="ECO:0000256" key="4">
    <source>
        <dbReference type="ARBA" id="ARBA00022833"/>
    </source>
</evidence>
<evidence type="ECO:0000256" key="2">
    <source>
        <dbReference type="ARBA" id="ARBA00022723"/>
    </source>
</evidence>
<comment type="similarity">
    <text evidence="6">Belongs to the peptidase M48 family.</text>
</comment>
<keyword evidence="4 6" id="KW-0862">Zinc</keyword>
<evidence type="ECO:0000313" key="10">
    <source>
        <dbReference type="Proteomes" id="UP000460558"/>
    </source>
</evidence>
<keyword evidence="7" id="KW-0812">Transmembrane</keyword>
<dbReference type="PANTHER" id="PTHR34978">
    <property type="entry name" value="POSSIBLE SENSOR-TRANSDUCER PROTEIN BLAR"/>
    <property type="match status" value="1"/>
</dbReference>
<keyword evidence="7" id="KW-1133">Transmembrane helix</keyword>
<feature type="transmembrane region" description="Helical" evidence="7">
    <location>
        <begin position="33"/>
        <end position="55"/>
    </location>
</feature>
<protein>
    <submittedName>
        <fullName evidence="9">M56 family metallopeptidase</fullName>
    </submittedName>
</protein>
<evidence type="ECO:0000259" key="8">
    <source>
        <dbReference type="Pfam" id="PF01435"/>
    </source>
</evidence>
<dbReference type="Proteomes" id="UP000460558">
    <property type="component" value="Unassembled WGS sequence"/>
</dbReference>
<keyword evidence="2" id="KW-0479">Metal-binding</keyword>
<organism evidence="9 10">
    <name type="scientific">Streptomyces katsurahamanus</name>
    <dbReference type="NCBI Taxonomy" id="2577098"/>
    <lineage>
        <taxon>Bacteria</taxon>
        <taxon>Bacillati</taxon>
        <taxon>Actinomycetota</taxon>
        <taxon>Actinomycetes</taxon>
        <taxon>Kitasatosporales</taxon>
        <taxon>Streptomycetaceae</taxon>
        <taxon>Streptomyces</taxon>
    </lineage>
</organism>
<dbReference type="Gene3D" id="3.30.2010.10">
    <property type="entry name" value="Metalloproteases ('zincins'), catalytic domain"/>
    <property type="match status" value="1"/>
</dbReference>
<evidence type="ECO:0000256" key="5">
    <source>
        <dbReference type="ARBA" id="ARBA00023049"/>
    </source>
</evidence>
<keyword evidence="3 6" id="KW-0378">Hydrolase</keyword>
<dbReference type="CDD" id="cd07326">
    <property type="entry name" value="M56_BlaR1_MecR1_like"/>
    <property type="match status" value="1"/>
</dbReference>
<gene>
    <name evidence="9" type="ORF">FFZ77_01900</name>
</gene>